<feature type="compositionally biased region" description="Pro residues" evidence="1">
    <location>
        <begin position="7"/>
        <end position="17"/>
    </location>
</feature>
<accession>A0A1J9QAN0</accession>
<evidence type="ECO:0000313" key="3">
    <source>
        <dbReference type="Proteomes" id="UP000242791"/>
    </source>
</evidence>
<evidence type="ECO:0000313" key="2">
    <source>
        <dbReference type="EMBL" id="OJD25593.1"/>
    </source>
</evidence>
<proteinExistence type="predicted"/>
<protein>
    <submittedName>
        <fullName evidence="2">Uncharacterized protein</fullName>
    </submittedName>
</protein>
<dbReference type="AlphaFoldDB" id="A0A1J9QAN0"/>
<dbReference type="Proteomes" id="UP000242791">
    <property type="component" value="Unassembled WGS sequence"/>
</dbReference>
<evidence type="ECO:0000256" key="1">
    <source>
        <dbReference type="SAM" id="MobiDB-lite"/>
    </source>
</evidence>
<dbReference type="VEuPathDB" id="FungiDB:ACJ73_03039"/>
<gene>
    <name evidence="2" type="ORF">ACJ73_03039</name>
</gene>
<reference evidence="2 3" key="1">
    <citation type="submission" date="2015-08" db="EMBL/GenBank/DDBJ databases">
        <title>Emmonsia species relationships and genome sequence.</title>
        <authorList>
            <person name="Cuomo C.A."/>
            <person name="Schwartz I.S."/>
            <person name="Kenyon C."/>
            <person name="De Hoog G.S."/>
            <person name="Govender N.P."/>
            <person name="Botha A."/>
            <person name="Moreno L."/>
            <person name="De Vries M."/>
            <person name="Munoz J.F."/>
            <person name="Stielow J.B."/>
        </authorList>
    </citation>
    <scope>NUCLEOTIDE SEQUENCE [LARGE SCALE GENOMIC DNA]</scope>
    <source>
        <strain evidence="2 3">EI222</strain>
    </source>
</reference>
<sequence>MDLLLEPPEPAEPPVTPPKRLTRDQRRDILLRSLDGLVKRSQIILKNHLSRSSIHIVDGAKGDVVRTQEPEWDIRWLLSSSKRREVLQSGLCGELVQNVERAWICRCVQALFETLLLERRYWWLPLTMESIHPSMP</sequence>
<keyword evidence="3" id="KW-1185">Reference proteome</keyword>
<organism evidence="2 3">
    <name type="scientific">Blastomyces percursus</name>
    <dbReference type="NCBI Taxonomy" id="1658174"/>
    <lineage>
        <taxon>Eukaryota</taxon>
        <taxon>Fungi</taxon>
        <taxon>Dikarya</taxon>
        <taxon>Ascomycota</taxon>
        <taxon>Pezizomycotina</taxon>
        <taxon>Eurotiomycetes</taxon>
        <taxon>Eurotiomycetidae</taxon>
        <taxon>Onygenales</taxon>
        <taxon>Ajellomycetaceae</taxon>
        <taxon>Blastomyces</taxon>
    </lineage>
</organism>
<feature type="region of interest" description="Disordered" evidence="1">
    <location>
        <begin position="1"/>
        <end position="20"/>
    </location>
</feature>
<comment type="caution">
    <text evidence="2">The sequence shown here is derived from an EMBL/GenBank/DDBJ whole genome shotgun (WGS) entry which is preliminary data.</text>
</comment>
<dbReference type="EMBL" id="LGTZ01000348">
    <property type="protein sequence ID" value="OJD25593.1"/>
    <property type="molecule type" value="Genomic_DNA"/>
</dbReference>
<name>A0A1J9QAN0_9EURO</name>